<dbReference type="Gene3D" id="3.40.50.150">
    <property type="entry name" value="Vaccinia Virus protein VP39"/>
    <property type="match status" value="1"/>
</dbReference>
<evidence type="ECO:0000313" key="12">
    <source>
        <dbReference type="Proteomes" id="UP000002009"/>
    </source>
</evidence>
<reference evidence="11 12" key="1">
    <citation type="journal article" date="2009" name="Science">
        <title>Green evolution and dynamic adaptations revealed by genomes of the marine picoeukaryotes Micromonas.</title>
        <authorList>
            <person name="Worden A.Z."/>
            <person name="Lee J.H."/>
            <person name="Mock T."/>
            <person name="Rouze P."/>
            <person name="Simmons M.P."/>
            <person name="Aerts A.L."/>
            <person name="Allen A.E."/>
            <person name="Cuvelier M.L."/>
            <person name="Derelle E."/>
            <person name="Everett M.V."/>
            <person name="Foulon E."/>
            <person name="Grimwood J."/>
            <person name="Gundlach H."/>
            <person name="Henrissat B."/>
            <person name="Napoli C."/>
            <person name="McDonald S.M."/>
            <person name="Parker M.S."/>
            <person name="Rombauts S."/>
            <person name="Salamov A."/>
            <person name="Von Dassow P."/>
            <person name="Badger J.H."/>
            <person name="Coutinho P.M."/>
            <person name="Demir E."/>
            <person name="Dubchak I."/>
            <person name="Gentemann C."/>
            <person name="Eikrem W."/>
            <person name="Gready J.E."/>
            <person name="John U."/>
            <person name="Lanier W."/>
            <person name="Lindquist E.A."/>
            <person name="Lucas S."/>
            <person name="Mayer K.F."/>
            <person name="Moreau H."/>
            <person name="Not F."/>
            <person name="Otillar R."/>
            <person name="Panaud O."/>
            <person name="Pangilinan J."/>
            <person name="Paulsen I."/>
            <person name="Piegu B."/>
            <person name="Poliakov A."/>
            <person name="Robbens S."/>
            <person name="Schmutz J."/>
            <person name="Toulza E."/>
            <person name="Wyss T."/>
            <person name="Zelensky A."/>
            <person name="Zhou K."/>
            <person name="Armbrust E.V."/>
            <person name="Bhattacharya D."/>
            <person name="Goodenough U.W."/>
            <person name="Van de Peer Y."/>
            <person name="Grigoriev I.V."/>
        </authorList>
    </citation>
    <scope>NUCLEOTIDE SEQUENCE [LARGE SCALE GENOMIC DNA]</scope>
    <source>
        <strain evidence="12">RCC299 / NOUM17</strain>
    </source>
</reference>
<dbReference type="InterPro" id="IPR011990">
    <property type="entry name" value="TPR-like_helical_dom_sf"/>
</dbReference>
<dbReference type="InterPro" id="IPR052308">
    <property type="entry name" value="PPR_domain-containing"/>
</dbReference>
<keyword evidence="6" id="KW-0819">tRNA processing</keyword>
<dbReference type="Pfam" id="PF17177">
    <property type="entry name" value="PPR_long"/>
    <property type="match status" value="1"/>
</dbReference>
<feature type="region of interest" description="Disordered" evidence="9">
    <location>
        <begin position="107"/>
        <end position="149"/>
    </location>
</feature>
<feature type="compositionally biased region" description="Basic and acidic residues" evidence="9">
    <location>
        <begin position="38"/>
        <end position="50"/>
    </location>
</feature>
<evidence type="ECO:0000256" key="1">
    <source>
        <dbReference type="ARBA" id="ARBA00000142"/>
    </source>
</evidence>
<comment type="catalytic activity">
    <reaction evidence="1">
        <text>guanosine(46) in tRNA + S-adenosyl-L-methionine = N(7)-methylguanosine(46) in tRNA + S-adenosyl-L-homocysteine</text>
        <dbReference type="Rhea" id="RHEA:42708"/>
        <dbReference type="Rhea" id="RHEA-COMP:10188"/>
        <dbReference type="Rhea" id="RHEA-COMP:10189"/>
        <dbReference type="ChEBI" id="CHEBI:57856"/>
        <dbReference type="ChEBI" id="CHEBI:59789"/>
        <dbReference type="ChEBI" id="CHEBI:74269"/>
        <dbReference type="ChEBI" id="CHEBI:74480"/>
        <dbReference type="EC" id="2.1.1.33"/>
    </reaction>
</comment>
<evidence type="ECO:0000256" key="2">
    <source>
        <dbReference type="ARBA" id="ARBA00011977"/>
    </source>
</evidence>
<evidence type="ECO:0000256" key="7">
    <source>
        <dbReference type="ARBA" id="ARBA00022737"/>
    </source>
</evidence>
<dbReference type="RefSeq" id="XP_002500331.1">
    <property type="nucleotide sequence ID" value="XM_002500285.1"/>
</dbReference>
<dbReference type="PANTHER" id="PTHR47937">
    <property type="entry name" value="PLASTID TRANSCRIPTIONALLY ACTIVE CHROMOSOME 2-LIKE PROTEIN"/>
    <property type="match status" value="1"/>
</dbReference>
<feature type="repeat" description="PPR" evidence="8">
    <location>
        <begin position="296"/>
        <end position="330"/>
    </location>
</feature>
<dbReference type="Proteomes" id="UP000002009">
    <property type="component" value="Chromosome 3"/>
</dbReference>
<feature type="region of interest" description="Disordered" evidence="9">
    <location>
        <begin position="395"/>
        <end position="457"/>
    </location>
</feature>
<dbReference type="InterPro" id="IPR003358">
    <property type="entry name" value="tRNA_(Gua-N-7)_MeTrfase_Trmb"/>
</dbReference>
<evidence type="ECO:0000256" key="8">
    <source>
        <dbReference type="PROSITE-ProRule" id="PRU00708"/>
    </source>
</evidence>
<gene>
    <name evidence="11" type="ORF">MICPUN_99225</name>
</gene>
<dbReference type="Pfam" id="PF02390">
    <property type="entry name" value="Methyltransf_4"/>
    <property type="match status" value="1"/>
</dbReference>
<protein>
    <recommendedName>
        <fullName evidence="2">tRNA (guanine(46)-N(7))-methyltransferase</fullName>
        <ecNumber evidence="2">2.1.1.33</ecNumber>
    </recommendedName>
</protein>
<evidence type="ECO:0000313" key="11">
    <source>
        <dbReference type="EMBL" id="ACO61589.1"/>
    </source>
</evidence>
<dbReference type="eggNOG" id="KOG4197">
    <property type="taxonomic scope" value="Eukaryota"/>
</dbReference>
<evidence type="ECO:0000256" key="4">
    <source>
        <dbReference type="ARBA" id="ARBA00022679"/>
    </source>
</evidence>
<feature type="compositionally biased region" description="Acidic residues" evidence="9">
    <location>
        <begin position="113"/>
        <end position="132"/>
    </location>
</feature>
<keyword evidence="5" id="KW-0949">S-adenosyl-L-methionine</keyword>
<keyword evidence="12" id="KW-1185">Reference proteome</keyword>
<evidence type="ECO:0000256" key="9">
    <source>
        <dbReference type="SAM" id="MobiDB-lite"/>
    </source>
</evidence>
<evidence type="ECO:0000256" key="5">
    <source>
        <dbReference type="ARBA" id="ARBA00022691"/>
    </source>
</evidence>
<sequence>MVETCAMVGCFAENCDNYLTVDLEPEDFSGGSTSRSSRATEPRERVRVDVSRDMKRLRVFDGSSFEGPSPRSAKFKRRIARYFPGSATAADERLDAEARGVKEVREAPASIEVVEEPDEPPFAEAATNDEPDEKPNAAKTGDEVEPVPYSSLAALDEGMARIMKSNRKRSRDAQTLLKRAVKTKEIKFFNRIIKDFGNDKQMGFAEEAFRRIGDAGLSPTVYSYTNLLNACVRVGELDRARKVWDDMIAAGVDPNEVTYTVLVKGLAQDGLLAEAARTVRDMTAQSRAGVEGVAPNVRTFSTLLRNCVRHADPGVADECIAAMRDADVKPDVASFEYLLKARCAAMDAKGAWAVVDDMDREYLEVPPQAHAALATVSSLTGDVEKARSACEAARQAVKDNGAGTVEDDGAGELFGSRGGYGSDSDEPKAANEQVKGRKKDKRHSQQQQQQQQQEEASKSVQQFLKLRNSDALRQVEEVEKFLALGDDFVKEVAAVVNRGPESESSPVLIVEGAANVKKPLCFKEVFGNDLPVRLEVCSGHGDWVTERAQRDEGKANWLALEMRRNRIRMTWAKAVRRRLDNVALLCGMAHEMMGAHVPSGSLTEVYVNYPDPPEWVGSSQCLVDQAFLRDAHRSLKPGVGHLTLVTDDPNYAMRMCRELSKVLRLFKPTEHGGKPFKSGVPEGYGGSYFDEMWKNGRQNDRYYIRYKRV</sequence>
<dbReference type="AlphaFoldDB" id="C1E0N7"/>
<dbReference type="KEGG" id="mis:MICPUN_99225"/>
<dbReference type="SUPFAM" id="SSF53335">
    <property type="entry name" value="S-adenosyl-L-methionine-dependent methyltransferases"/>
    <property type="match status" value="1"/>
</dbReference>
<dbReference type="EMBL" id="CP001324">
    <property type="protein sequence ID" value="ACO61589.1"/>
    <property type="molecule type" value="Genomic_DNA"/>
</dbReference>
<keyword evidence="7" id="KW-0677">Repeat</keyword>
<dbReference type="Pfam" id="PF13041">
    <property type="entry name" value="PPR_2"/>
    <property type="match status" value="1"/>
</dbReference>
<accession>C1E0N7</accession>
<dbReference type="OMA" id="NACVRCQ"/>
<dbReference type="OrthoDB" id="42736at2759"/>
<feature type="repeat" description="PPR" evidence="8">
    <location>
        <begin position="220"/>
        <end position="254"/>
    </location>
</feature>
<feature type="domain" description="PROP1-like PPR" evidence="10">
    <location>
        <begin position="273"/>
        <end position="399"/>
    </location>
</feature>
<evidence type="ECO:0000256" key="3">
    <source>
        <dbReference type="ARBA" id="ARBA00022603"/>
    </source>
</evidence>
<dbReference type="InterPro" id="IPR033443">
    <property type="entry name" value="PROP1-like_PPR_dom"/>
</dbReference>
<dbReference type="STRING" id="296587.C1E0N7"/>
<dbReference type="InterPro" id="IPR029063">
    <property type="entry name" value="SAM-dependent_MTases_sf"/>
</dbReference>
<keyword evidence="4" id="KW-0808">Transferase</keyword>
<dbReference type="EC" id="2.1.1.33" evidence="2"/>
<feature type="compositionally biased region" description="Basic and acidic residues" evidence="9">
    <location>
        <begin position="133"/>
        <end position="142"/>
    </location>
</feature>
<keyword evidence="3" id="KW-0489">Methyltransferase</keyword>
<dbReference type="PROSITE" id="PS51375">
    <property type="entry name" value="PPR"/>
    <property type="match status" value="3"/>
</dbReference>
<dbReference type="NCBIfam" id="TIGR00756">
    <property type="entry name" value="PPR"/>
    <property type="match status" value="2"/>
</dbReference>
<dbReference type="InterPro" id="IPR002885">
    <property type="entry name" value="PPR_rpt"/>
</dbReference>
<evidence type="ECO:0000256" key="6">
    <source>
        <dbReference type="ARBA" id="ARBA00022694"/>
    </source>
</evidence>
<dbReference type="InParanoid" id="C1E0N7"/>
<dbReference type="GeneID" id="8241965"/>
<feature type="repeat" description="PPR" evidence="8">
    <location>
        <begin position="255"/>
        <end position="285"/>
    </location>
</feature>
<dbReference type="PANTHER" id="PTHR47937:SF8">
    <property type="entry name" value="PENTATRICOPEPTIDE REPEAT DOMAIN CONTAINING PROTEIN-RELATED"/>
    <property type="match status" value="1"/>
</dbReference>
<evidence type="ECO:0000259" key="10">
    <source>
        <dbReference type="Pfam" id="PF17177"/>
    </source>
</evidence>
<feature type="region of interest" description="Disordered" evidence="9">
    <location>
        <begin position="26"/>
        <end position="50"/>
    </location>
</feature>
<name>C1E0N7_MICCC</name>
<proteinExistence type="predicted"/>
<dbReference type="GO" id="GO:0008176">
    <property type="term" value="F:tRNA (guanine(46)-N7)-methyltransferase activity"/>
    <property type="evidence" value="ECO:0007669"/>
    <property type="project" value="UniProtKB-EC"/>
</dbReference>
<dbReference type="PROSITE" id="PS51625">
    <property type="entry name" value="SAM_MT_TRMB"/>
    <property type="match status" value="1"/>
</dbReference>
<organism evidence="11 12">
    <name type="scientific">Micromonas commoda (strain RCC299 / NOUM17 / CCMP2709)</name>
    <name type="common">Picoplanktonic green alga</name>
    <dbReference type="NCBI Taxonomy" id="296587"/>
    <lineage>
        <taxon>Eukaryota</taxon>
        <taxon>Viridiplantae</taxon>
        <taxon>Chlorophyta</taxon>
        <taxon>Mamiellophyceae</taxon>
        <taxon>Mamiellales</taxon>
        <taxon>Mamiellaceae</taxon>
        <taxon>Micromonas</taxon>
    </lineage>
</organism>
<dbReference type="Gene3D" id="1.25.40.10">
    <property type="entry name" value="Tetratricopeptide repeat domain"/>
    <property type="match status" value="2"/>
</dbReference>